<comment type="subcellular location">
    <subcellularLocation>
        <location evidence="1">Nucleus</location>
    </subcellularLocation>
</comment>
<evidence type="ECO:0000313" key="8">
    <source>
        <dbReference type="EMBL" id="KAL2555014.1"/>
    </source>
</evidence>
<comment type="caution">
    <text evidence="8">The sequence shown here is derived from an EMBL/GenBank/DDBJ whole genome shotgun (WGS) entry which is preliminary data.</text>
</comment>
<dbReference type="PANTHER" id="PTHR33729:SF6">
    <property type="entry name" value="METHYL-CPG-BINDING DOMAIN-CONTAINING PROTEIN 11"/>
    <property type="match status" value="1"/>
</dbReference>
<keyword evidence="9" id="KW-1185">Reference proteome</keyword>
<feature type="compositionally biased region" description="Basic and acidic residues" evidence="6">
    <location>
        <begin position="236"/>
        <end position="252"/>
    </location>
</feature>
<dbReference type="AlphaFoldDB" id="A0ABD1WZ72"/>
<dbReference type="Pfam" id="PF01429">
    <property type="entry name" value="MBD"/>
    <property type="match status" value="1"/>
</dbReference>
<dbReference type="InterPro" id="IPR001739">
    <property type="entry name" value="Methyl_CpG_DNA-bd"/>
</dbReference>
<keyword evidence="5" id="KW-0539">Nucleus</keyword>
<dbReference type="PROSITE" id="PS50982">
    <property type="entry name" value="MBD"/>
    <property type="match status" value="1"/>
</dbReference>
<dbReference type="Proteomes" id="UP001604277">
    <property type="component" value="Unassembled WGS sequence"/>
</dbReference>
<keyword evidence="3" id="KW-0238">DNA-binding</keyword>
<name>A0ABD1WZ72_9LAMI</name>
<dbReference type="SUPFAM" id="SSF54171">
    <property type="entry name" value="DNA-binding domain"/>
    <property type="match status" value="1"/>
</dbReference>
<evidence type="ECO:0000256" key="4">
    <source>
        <dbReference type="ARBA" id="ARBA00023163"/>
    </source>
</evidence>
<evidence type="ECO:0000256" key="6">
    <source>
        <dbReference type="SAM" id="MobiDB-lite"/>
    </source>
</evidence>
<keyword evidence="2" id="KW-0805">Transcription regulation</keyword>
<dbReference type="InterPro" id="IPR039622">
    <property type="entry name" value="MBD10/11"/>
</dbReference>
<sequence length="345" mass="37200">MDKAQSGHIEEVVSVELPAPAPWKKLYMPKKGGTPRKNEISFIAPTGEEINNRRQLEQYLKSHPGNPALSEFDWSTGETPRRSSRISEKAKATPPSKESESPNKRRRKASGTKKDREMDTGKEESEGKKEVEKRDEEVDENKEQEKQTDNLMGSEAKSEENMQEDPAKKSDPRTESDEKGPKGNAGTDVEMPGDNQGKSINVEIGGNDKDKPTDKTDGADKTAKVEEKQLSGGADETAKVEEKQLSGVEEKPGTGAAELGVDDEKQVKACSVPMEAADGAENEMLGVAAPTSATQTSGVQDNGGTTNLQVEDQEKIMKGDTLVNGKVNLIGATFTPDQPSSAATS</sequence>
<dbReference type="PANTHER" id="PTHR33729">
    <property type="entry name" value="METHYL-CPG BINDING DOMAIN CONTAINING PROTEIN, EXPRESSED"/>
    <property type="match status" value="1"/>
</dbReference>
<reference evidence="9" key="1">
    <citation type="submission" date="2024-07" db="EMBL/GenBank/DDBJ databases">
        <title>Two chromosome-level genome assemblies of Korean endemic species Abeliophyllum distichum and Forsythia ovata (Oleaceae).</title>
        <authorList>
            <person name="Jang H."/>
        </authorList>
    </citation>
    <scope>NUCLEOTIDE SEQUENCE [LARGE SCALE GENOMIC DNA]</scope>
</reference>
<feature type="compositionally biased region" description="Basic and acidic residues" evidence="6">
    <location>
        <begin position="206"/>
        <end position="229"/>
    </location>
</feature>
<proteinExistence type="predicted"/>
<dbReference type="GO" id="GO:0003677">
    <property type="term" value="F:DNA binding"/>
    <property type="evidence" value="ECO:0007669"/>
    <property type="project" value="UniProtKB-KW"/>
</dbReference>
<keyword evidence="4" id="KW-0804">Transcription</keyword>
<evidence type="ECO:0000256" key="2">
    <source>
        <dbReference type="ARBA" id="ARBA00023015"/>
    </source>
</evidence>
<evidence type="ECO:0000256" key="5">
    <source>
        <dbReference type="ARBA" id="ARBA00023242"/>
    </source>
</evidence>
<feature type="compositionally biased region" description="Basic and acidic residues" evidence="6">
    <location>
        <begin position="156"/>
        <end position="181"/>
    </location>
</feature>
<feature type="region of interest" description="Disordered" evidence="6">
    <location>
        <begin position="19"/>
        <end position="262"/>
    </location>
</feature>
<protein>
    <submittedName>
        <fullName evidence="8">Methyl-CpG-binding domain-containing protein 11-like</fullName>
    </submittedName>
</protein>
<feature type="domain" description="MBD" evidence="7">
    <location>
        <begin position="9"/>
        <end position="79"/>
    </location>
</feature>
<dbReference type="GO" id="GO:0005634">
    <property type="term" value="C:nucleus"/>
    <property type="evidence" value="ECO:0007669"/>
    <property type="project" value="UniProtKB-SubCell"/>
</dbReference>
<feature type="compositionally biased region" description="Basic and acidic residues" evidence="6">
    <location>
        <begin position="79"/>
        <end position="103"/>
    </location>
</feature>
<dbReference type="EMBL" id="JBFOLJ010000002">
    <property type="protein sequence ID" value="KAL2555014.1"/>
    <property type="molecule type" value="Genomic_DNA"/>
</dbReference>
<organism evidence="8 9">
    <name type="scientific">Forsythia ovata</name>
    <dbReference type="NCBI Taxonomy" id="205694"/>
    <lineage>
        <taxon>Eukaryota</taxon>
        <taxon>Viridiplantae</taxon>
        <taxon>Streptophyta</taxon>
        <taxon>Embryophyta</taxon>
        <taxon>Tracheophyta</taxon>
        <taxon>Spermatophyta</taxon>
        <taxon>Magnoliopsida</taxon>
        <taxon>eudicotyledons</taxon>
        <taxon>Gunneridae</taxon>
        <taxon>Pentapetalae</taxon>
        <taxon>asterids</taxon>
        <taxon>lamiids</taxon>
        <taxon>Lamiales</taxon>
        <taxon>Oleaceae</taxon>
        <taxon>Forsythieae</taxon>
        <taxon>Forsythia</taxon>
    </lineage>
</organism>
<evidence type="ECO:0000313" key="9">
    <source>
        <dbReference type="Proteomes" id="UP001604277"/>
    </source>
</evidence>
<dbReference type="InterPro" id="IPR016177">
    <property type="entry name" value="DNA-bd_dom_sf"/>
</dbReference>
<evidence type="ECO:0000259" key="7">
    <source>
        <dbReference type="PROSITE" id="PS50982"/>
    </source>
</evidence>
<accession>A0ABD1WZ72</accession>
<evidence type="ECO:0000256" key="1">
    <source>
        <dbReference type="ARBA" id="ARBA00004123"/>
    </source>
</evidence>
<dbReference type="Gene3D" id="3.30.890.10">
    <property type="entry name" value="Methyl-cpg-binding Protein 2, Chain A"/>
    <property type="match status" value="1"/>
</dbReference>
<feature type="compositionally biased region" description="Basic and acidic residues" evidence="6">
    <location>
        <begin position="112"/>
        <end position="148"/>
    </location>
</feature>
<gene>
    <name evidence="8" type="ORF">Fot_08633</name>
</gene>
<evidence type="ECO:0000256" key="3">
    <source>
        <dbReference type="ARBA" id="ARBA00023125"/>
    </source>
</evidence>